<dbReference type="CDD" id="cd06223">
    <property type="entry name" value="PRTases_typeI"/>
    <property type="match status" value="1"/>
</dbReference>
<dbReference type="Gene3D" id="3.40.50.2020">
    <property type="match status" value="1"/>
</dbReference>
<dbReference type="SUPFAM" id="SSF53271">
    <property type="entry name" value="PRTase-like"/>
    <property type="match status" value="1"/>
</dbReference>
<dbReference type="InterPro" id="IPR051910">
    <property type="entry name" value="ComF/GntX_DNA_util-trans"/>
</dbReference>
<dbReference type="AlphaFoldDB" id="A0A6I5N691"/>
<evidence type="ECO:0000256" key="1">
    <source>
        <dbReference type="ARBA" id="ARBA00008007"/>
    </source>
</evidence>
<keyword evidence="3" id="KW-1185">Reference proteome</keyword>
<dbReference type="PANTHER" id="PTHR47505">
    <property type="entry name" value="DNA UTILIZATION PROTEIN YHGH"/>
    <property type="match status" value="1"/>
</dbReference>
<dbReference type="RefSeq" id="WP_163226896.1">
    <property type="nucleotide sequence ID" value="NZ_VYSG01000001.1"/>
</dbReference>
<sequence>MTSAVAGTTRILGATVRDLVFPRGCAGCDMPDEVLCPRCLELFGRDWSYPLPGTLAGCGFGAATYAGPVRDAILLWKDHGDEECDGVFGDILAALAADHVGRWLGDGQGQSVSRLLVVAAPSTPKSVRSRGRRQMDPLVGAVARRLSGDMTVRRLGIDVVAAPILAARDVRRKSVEASSVRQRAARLANRLVLRDLERFVPELSGNAGEVDSREDRAGRPTGDGGATVAVLVDDIVTTGATMRACTDVLTAAGIPVVTALSLAYAPPPDA</sequence>
<evidence type="ECO:0000313" key="2">
    <source>
        <dbReference type="EMBL" id="NEG69311.1"/>
    </source>
</evidence>
<comment type="caution">
    <text evidence="2">The sequence shown here is derived from an EMBL/GenBank/DDBJ whole genome shotgun (WGS) entry which is preliminary data.</text>
</comment>
<dbReference type="EMBL" id="VYSG01000001">
    <property type="protein sequence ID" value="NEG69311.1"/>
    <property type="molecule type" value="Genomic_DNA"/>
</dbReference>
<organism evidence="2 3">
    <name type="scientific">Bifidobacterium choloepi</name>
    <dbReference type="NCBI Taxonomy" id="2614131"/>
    <lineage>
        <taxon>Bacteria</taxon>
        <taxon>Bacillati</taxon>
        <taxon>Actinomycetota</taxon>
        <taxon>Actinomycetes</taxon>
        <taxon>Bifidobacteriales</taxon>
        <taxon>Bifidobacteriaceae</taxon>
        <taxon>Bifidobacterium</taxon>
    </lineage>
</organism>
<dbReference type="PANTHER" id="PTHR47505:SF1">
    <property type="entry name" value="DNA UTILIZATION PROTEIN YHGH"/>
    <property type="match status" value="1"/>
</dbReference>
<dbReference type="InterPro" id="IPR029057">
    <property type="entry name" value="PRTase-like"/>
</dbReference>
<reference evidence="2 3" key="1">
    <citation type="submission" date="2019-09" db="EMBL/GenBank/DDBJ databases">
        <title>Phylogenetic characterization of a novel taxon of the genus Bifidobacterium: Bifidobacterium choloepi sp. nov.</title>
        <authorList>
            <person name="Modesto M."/>
            <person name="Satti M."/>
        </authorList>
    </citation>
    <scope>NUCLEOTIDE SEQUENCE [LARGE SCALE GENOMIC DNA]</scope>
    <source>
        <strain evidence="2 3">BRDM6</strain>
    </source>
</reference>
<comment type="similarity">
    <text evidence="1">Belongs to the ComF/GntX family.</text>
</comment>
<proteinExistence type="inferred from homology"/>
<gene>
    <name evidence="2" type="ORF">F6S87_01450</name>
</gene>
<dbReference type="Proteomes" id="UP000469292">
    <property type="component" value="Unassembled WGS sequence"/>
</dbReference>
<protein>
    <submittedName>
        <fullName evidence="2">ComF family protein</fullName>
    </submittedName>
</protein>
<dbReference type="InterPro" id="IPR000836">
    <property type="entry name" value="PRTase_dom"/>
</dbReference>
<accession>A0A6I5N691</accession>
<name>A0A6I5N691_9BIFI</name>
<evidence type="ECO:0000313" key="3">
    <source>
        <dbReference type="Proteomes" id="UP000469292"/>
    </source>
</evidence>